<dbReference type="EnsemblMetazoa" id="AMAM003123-RA">
    <property type="protein sequence ID" value="AMAM003123-PA"/>
    <property type="gene ID" value="AMAM003123"/>
</dbReference>
<proteinExistence type="predicted"/>
<dbReference type="VEuPathDB" id="VectorBase:AMAM003123"/>
<sequence>MQMDRTRFEELVPVDLSPTMYYGPDYTVILDKEYEDDRLAISIRNLLGGSEGPKVIKEKLHFGQPGIKSHTIHALEDMLVVVLLYSTRKEVTILQFTNNDWVEKEYDADFPLDGTISVGTKFVVVYNLKNVRILTVNLEGKLTSTEIKKSVPPNFLIHTFANGFVMYATNDITVWTMGLKNQWKTTYTTPPTDLFSEIESVLNVFELEAEFRTALRKGFLADAVTMYQNAIVLRVPALGDKTLYLKVYFLILNFSGSPKFVSSQSVRIPIANFDKYEYDMPTKDGDVFKLYYVKQNQKLILKLKSMRGPLYKSLMDQKRKSYKQIDDSNENAAKKKQYKKEVDGKIAEEQENISRTVVSKVQFAMDLSQFGVLLNQHGVVTGNVQLSFDGQSWQQQAISPETMRMEKVNQTLGGGFKLAKYTYADTFKVYEMPNHVVVYDTQTNNPQEIQIVAPRYIQAQPAGKPLSMFFFPTKETVQLKAFNETMVRASNSIALVTVRHVNETCKFVIFRPVDSFLLKHTSLFTKQYVRLSQDETRISTYIYDVQDAHLSSEGAMFYRVQVVPGGNKAQFGWYEQAINSTTGKTTKRSFASDGTDVTPRVKQKRERAETRDLEGTIWDKNRLQKVVDLGALKLVDEVASYYGFEPYELNRYGVDKKWTFDENNVQVEWGNHFLKLP</sequence>
<reference evidence="2" key="1">
    <citation type="submission" date="2013-09" db="EMBL/GenBank/DDBJ databases">
        <title>The Genome Sequence of Anopheles maculatus species B.</title>
        <authorList>
            <consortium name="The Broad Institute Genomics Platform"/>
            <person name="Neafsey D.E."/>
            <person name="Besansky N."/>
            <person name="Howell P."/>
            <person name="Walton C."/>
            <person name="Young S.K."/>
            <person name="Zeng Q."/>
            <person name="Gargeya S."/>
            <person name="Fitzgerald M."/>
            <person name="Haas B."/>
            <person name="Abouelleil A."/>
            <person name="Allen A.W."/>
            <person name="Alvarado L."/>
            <person name="Arachchi H.M."/>
            <person name="Berlin A.M."/>
            <person name="Chapman S.B."/>
            <person name="Gainer-Dewar J."/>
            <person name="Goldberg J."/>
            <person name="Griggs A."/>
            <person name="Gujja S."/>
            <person name="Hansen M."/>
            <person name="Howarth C."/>
            <person name="Imamovic A."/>
            <person name="Ireland A."/>
            <person name="Larimer J."/>
            <person name="McCowan C."/>
            <person name="Murphy C."/>
            <person name="Pearson M."/>
            <person name="Poon T.W."/>
            <person name="Priest M."/>
            <person name="Roberts A."/>
            <person name="Saif S."/>
            <person name="Shea T."/>
            <person name="Sisk P."/>
            <person name="Sykes S."/>
            <person name="Wortman J."/>
            <person name="Nusbaum C."/>
            <person name="Birren B."/>
        </authorList>
    </citation>
    <scope>NUCLEOTIDE SEQUENCE [LARGE SCALE GENOMIC DNA]</scope>
    <source>
        <strain evidence="2">maculatus3</strain>
    </source>
</reference>
<evidence type="ECO:0000313" key="2">
    <source>
        <dbReference type="Proteomes" id="UP000075901"/>
    </source>
</evidence>
<accession>A0A182SAW9</accession>
<keyword evidence="2" id="KW-1185">Reference proteome</keyword>
<name>A0A182SAW9_9DIPT</name>
<dbReference type="Proteomes" id="UP000075901">
    <property type="component" value="Unassembled WGS sequence"/>
</dbReference>
<evidence type="ECO:0000313" key="1">
    <source>
        <dbReference type="EnsemblMetazoa" id="AMAM003123-PA"/>
    </source>
</evidence>
<organism evidence="1 2">
    <name type="scientific">Anopheles maculatus</name>
    <dbReference type="NCBI Taxonomy" id="74869"/>
    <lineage>
        <taxon>Eukaryota</taxon>
        <taxon>Metazoa</taxon>
        <taxon>Ecdysozoa</taxon>
        <taxon>Arthropoda</taxon>
        <taxon>Hexapoda</taxon>
        <taxon>Insecta</taxon>
        <taxon>Pterygota</taxon>
        <taxon>Neoptera</taxon>
        <taxon>Endopterygota</taxon>
        <taxon>Diptera</taxon>
        <taxon>Nematocera</taxon>
        <taxon>Culicoidea</taxon>
        <taxon>Culicidae</taxon>
        <taxon>Anophelinae</taxon>
        <taxon>Anopheles</taxon>
        <taxon>Anopheles maculatus group</taxon>
    </lineage>
</organism>
<reference evidence="1" key="2">
    <citation type="submission" date="2020-05" db="UniProtKB">
        <authorList>
            <consortium name="EnsemblMetazoa"/>
        </authorList>
    </citation>
    <scope>IDENTIFICATION</scope>
    <source>
        <strain evidence="1">maculatus3</strain>
    </source>
</reference>
<dbReference type="AlphaFoldDB" id="A0A182SAW9"/>
<protein>
    <submittedName>
        <fullName evidence="1">Uncharacterized protein</fullName>
    </submittedName>
</protein>